<gene>
    <name evidence="2" type="ORF">E7027_06935</name>
</gene>
<keyword evidence="1" id="KW-0472">Membrane</keyword>
<evidence type="ECO:0000313" key="3">
    <source>
        <dbReference type="Proteomes" id="UP000725649"/>
    </source>
</evidence>
<keyword evidence="1" id="KW-0812">Transmembrane</keyword>
<sequence>MEEVIVTIVTFVVTLADKFPWLDTALAIVGGIYVALLLLQVPVVAAAKLTKTEKDDAFLAKMYDFLTDWGPCFAPVAAVFKKKVGIEEETSAPVEPEEVKNE</sequence>
<reference evidence="2" key="1">
    <citation type="submission" date="2019-04" db="EMBL/GenBank/DDBJ databases">
        <title>Evolution of Biomass-Degrading Anaerobic Consortia Revealed by Metagenomics.</title>
        <authorList>
            <person name="Peng X."/>
        </authorList>
    </citation>
    <scope>NUCLEOTIDE SEQUENCE</scope>
    <source>
        <strain evidence="2">SIG66</strain>
    </source>
</reference>
<evidence type="ECO:0000256" key="1">
    <source>
        <dbReference type="SAM" id="Phobius"/>
    </source>
</evidence>
<accession>A0A928DQ12</accession>
<dbReference type="Proteomes" id="UP000725649">
    <property type="component" value="Unassembled WGS sequence"/>
</dbReference>
<keyword evidence="1" id="KW-1133">Transmembrane helix</keyword>
<dbReference type="AlphaFoldDB" id="A0A928DQ12"/>
<dbReference type="EMBL" id="SUVG01000008">
    <property type="protein sequence ID" value="MBE6421837.1"/>
    <property type="molecule type" value="Genomic_DNA"/>
</dbReference>
<proteinExistence type="predicted"/>
<feature type="transmembrane region" description="Helical" evidence="1">
    <location>
        <begin position="26"/>
        <end position="47"/>
    </location>
</feature>
<name>A0A928DQ12_9BACT</name>
<comment type="caution">
    <text evidence="2">The sequence shown here is derived from an EMBL/GenBank/DDBJ whole genome shotgun (WGS) entry which is preliminary data.</text>
</comment>
<organism evidence="2 3">
    <name type="scientific">Candidatus Avelusimicrobium gallicola</name>
    <dbReference type="NCBI Taxonomy" id="2562704"/>
    <lineage>
        <taxon>Bacteria</taxon>
        <taxon>Pseudomonadati</taxon>
        <taxon>Elusimicrobiota</taxon>
        <taxon>Elusimicrobia</taxon>
        <taxon>Elusimicrobiales</taxon>
        <taxon>Elusimicrobiaceae</taxon>
        <taxon>Candidatus Avelusimicrobium</taxon>
    </lineage>
</organism>
<evidence type="ECO:0000313" key="2">
    <source>
        <dbReference type="EMBL" id="MBE6421837.1"/>
    </source>
</evidence>
<protein>
    <submittedName>
        <fullName evidence="2">Uncharacterized protein</fullName>
    </submittedName>
</protein>